<organism evidence="2 3">
    <name type="scientific">Basidiobolus ranarum</name>
    <dbReference type="NCBI Taxonomy" id="34480"/>
    <lineage>
        <taxon>Eukaryota</taxon>
        <taxon>Fungi</taxon>
        <taxon>Fungi incertae sedis</taxon>
        <taxon>Zoopagomycota</taxon>
        <taxon>Entomophthoromycotina</taxon>
        <taxon>Basidiobolomycetes</taxon>
        <taxon>Basidiobolales</taxon>
        <taxon>Basidiobolaceae</taxon>
        <taxon>Basidiobolus</taxon>
    </lineage>
</organism>
<evidence type="ECO:0000313" key="3">
    <source>
        <dbReference type="Proteomes" id="UP001479436"/>
    </source>
</evidence>
<keyword evidence="1" id="KW-0732">Signal</keyword>
<evidence type="ECO:0000256" key="1">
    <source>
        <dbReference type="SAM" id="SignalP"/>
    </source>
</evidence>
<reference evidence="2 3" key="1">
    <citation type="submission" date="2023-04" db="EMBL/GenBank/DDBJ databases">
        <title>Genome of Basidiobolus ranarum AG-B5.</title>
        <authorList>
            <person name="Stajich J.E."/>
            <person name="Carter-House D."/>
            <person name="Gryganskyi A."/>
        </authorList>
    </citation>
    <scope>NUCLEOTIDE SEQUENCE [LARGE SCALE GENOMIC DNA]</scope>
    <source>
        <strain evidence="2 3">AG-B5</strain>
    </source>
</reference>
<proteinExistence type="predicted"/>
<feature type="signal peptide" evidence="1">
    <location>
        <begin position="1"/>
        <end position="20"/>
    </location>
</feature>
<comment type="caution">
    <text evidence="2">The sequence shown here is derived from an EMBL/GenBank/DDBJ whole genome shotgun (WGS) entry which is preliminary data.</text>
</comment>
<name>A0ABR2VMX1_9FUNG</name>
<protein>
    <submittedName>
        <fullName evidence="2">Uncharacterized protein</fullName>
    </submittedName>
</protein>
<dbReference type="Proteomes" id="UP001479436">
    <property type="component" value="Unassembled WGS sequence"/>
</dbReference>
<accession>A0ABR2VMX1</accession>
<evidence type="ECO:0000313" key="2">
    <source>
        <dbReference type="EMBL" id="KAK9685284.1"/>
    </source>
</evidence>
<gene>
    <name evidence="2" type="ORF">K7432_015561</name>
</gene>
<feature type="chain" id="PRO_5045554473" evidence="1">
    <location>
        <begin position="21"/>
        <end position="79"/>
    </location>
</feature>
<dbReference type="EMBL" id="JASJQH010009031">
    <property type="protein sequence ID" value="KAK9685284.1"/>
    <property type="molecule type" value="Genomic_DNA"/>
</dbReference>
<sequence length="79" mass="9009">MRNVIQTLALLSLSIVRSRSAPIGNPDLLVNPGTYNLDPQSALNLESLPNLDFEYVYYYAKQEMEARNYLESEINSEEI</sequence>
<keyword evidence="3" id="KW-1185">Reference proteome</keyword>